<sequence length="208" mass="22980">MNKYVIFDIDGTLNQTALYALEAYKKALKKRGREVKDSEIISCIGLSPAGIIEKLFHSLPDEELKEWRKDIRDCEFELMEKNAAAFPGVRESLEKLQEAGYGLAICSNAFPEHIERVLEMIGVRQYFPVIGSLLMGGSKPEVLGALLKKLGCESACMVGDRKFDIEAARENHIPVIGCAYGYAPDEISSADRVVRHAGEIAGAVMELV</sequence>
<evidence type="ECO:0000313" key="1">
    <source>
        <dbReference type="EMBL" id="PWJ29800.1"/>
    </source>
</evidence>
<dbReference type="InterPro" id="IPR006439">
    <property type="entry name" value="HAD-SF_hydro_IA"/>
</dbReference>
<dbReference type="PANTHER" id="PTHR43434">
    <property type="entry name" value="PHOSPHOGLYCOLATE PHOSPHATASE"/>
    <property type="match status" value="1"/>
</dbReference>
<dbReference type="InterPro" id="IPR036412">
    <property type="entry name" value="HAD-like_sf"/>
</dbReference>
<organism evidence="1 2">
    <name type="scientific">Faecalicatena orotica</name>
    <dbReference type="NCBI Taxonomy" id="1544"/>
    <lineage>
        <taxon>Bacteria</taxon>
        <taxon>Bacillati</taxon>
        <taxon>Bacillota</taxon>
        <taxon>Clostridia</taxon>
        <taxon>Lachnospirales</taxon>
        <taxon>Lachnospiraceae</taxon>
        <taxon>Faecalicatena</taxon>
    </lineage>
</organism>
<protein>
    <submittedName>
        <fullName evidence="1">Phosphoglycolate phosphatase</fullName>
    </submittedName>
</protein>
<dbReference type="SFLD" id="SFLDS00003">
    <property type="entry name" value="Haloacid_Dehalogenase"/>
    <property type="match status" value="1"/>
</dbReference>
<dbReference type="GO" id="GO:0005829">
    <property type="term" value="C:cytosol"/>
    <property type="evidence" value="ECO:0007669"/>
    <property type="project" value="TreeGrafter"/>
</dbReference>
<dbReference type="Proteomes" id="UP000245845">
    <property type="component" value="Unassembled WGS sequence"/>
</dbReference>
<gene>
    <name evidence="1" type="ORF">A8806_105102</name>
</gene>
<dbReference type="Pfam" id="PF13419">
    <property type="entry name" value="HAD_2"/>
    <property type="match status" value="1"/>
</dbReference>
<dbReference type="Gene3D" id="1.10.150.240">
    <property type="entry name" value="Putative phosphatase, domain 2"/>
    <property type="match status" value="1"/>
</dbReference>
<dbReference type="SFLD" id="SFLDG01129">
    <property type="entry name" value="C1.5:_HAD__Beta-PGM__Phosphata"/>
    <property type="match status" value="1"/>
</dbReference>
<dbReference type="RefSeq" id="WP_109730940.1">
    <property type="nucleotide sequence ID" value="NZ_BAAACK010000018.1"/>
</dbReference>
<dbReference type="EMBL" id="QGDL01000005">
    <property type="protein sequence ID" value="PWJ29800.1"/>
    <property type="molecule type" value="Genomic_DNA"/>
</dbReference>
<reference evidence="1 2" key="1">
    <citation type="submission" date="2018-05" db="EMBL/GenBank/DDBJ databases">
        <title>The Hungate 1000. A catalogue of reference genomes from the rumen microbiome.</title>
        <authorList>
            <person name="Kelly W."/>
        </authorList>
    </citation>
    <scope>NUCLEOTIDE SEQUENCE [LARGE SCALE GENOMIC DNA]</scope>
    <source>
        <strain evidence="1 2">NLAE-zl-C242</strain>
    </source>
</reference>
<dbReference type="PANTHER" id="PTHR43434:SF1">
    <property type="entry name" value="PHOSPHOGLYCOLATE PHOSPHATASE"/>
    <property type="match status" value="1"/>
</dbReference>
<evidence type="ECO:0000313" key="2">
    <source>
        <dbReference type="Proteomes" id="UP000245845"/>
    </source>
</evidence>
<dbReference type="InterPro" id="IPR041492">
    <property type="entry name" value="HAD_2"/>
</dbReference>
<dbReference type="Gene3D" id="3.40.50.1000">
    <property type="entry name" value="HAD superfamily/HAD-like"/>
    <property type="match status" value="1"/>
</dbReference>
<dbReference type="InterPro" id="IPR050155">
    <property type="entry name" value="HAD-like_hydrolase_sf"/>
</dbReference>
<name>A0A2Y9BIK1_9FIRM</name>
<dbReference type="AlphaFoldDB" id="A0A2Y9BIK1"/>
<dbReference type="OrthoDB" id="9807630at2"/>
<dbReference type="NCBIfam" id="TIGR01549">
    <property type="entry name" value="HAD-SF-IA-v1"/>
    <property type="match status" value="1"/>
</dbReference>
<dbReference type="InterPro" id="IPR023198">
    <property type="entry name" value="PGP-like_dom2"/>
</dbReference>
<dbReference type="GO" id="GO:0008967">
    <property type="term" value="F:phosphoglycolate phosphatase activity"/>
    <property type="evidence" value="ECO:0007669"/>
    <property type="project" value="TreeGrafter"/>
</dbReference>
<accession>A0A2Y9BIK1</accession>
<dbReference type="InterPro" id="IPR023214">
    <property type="entry name" value="HAD_sf"/>
</dbReference>
<dbReference type="SUPFAM" id="SSF56784">
    <property type="entry name" value="HAD-like"/>
    <property type="match status" value="1"/>
</dbReference>
<proteinExistence type="predicted"/>
<dbReference type="GO" id="GO:0006281">
    <property type="term" value="P:DNA repair"/>
    <property type="evidence" value="ECO:0007669"/>
    <property type="project" value="TreeGrafter"/>
</dbReference>
<comment type="caution">
    <text evidence="1">The sequence shown here is derived from an EMBL/GenBank/DDBJ whole genome shotgun (WGS) entry which is preliminary data.</text>
</comment>
<keyword evidence="2" id="KW-1185">Reference proteome</keyword>